<dbReference type="OrthoDB" id="9799672at2"/>
<evidence type="ECO:0000256" key="1">
    <source>
        <dbReference type="ARBA" id="ARBA00022603"/>
    </source>
</evidence>
<feature type="binding site" evidence="4">
    <location>
        <position position="39"/>
    </location>
    <ligand>
        <name>S-adenosyl-L-methionine</name>
        <dbReference type="ChEBI" id="CHEBI:59789"/>
    </ligand>
</feature>
<keyword evidence="4" id="KW-0819">tRNA processing</keyword>
<dbReference type="GO" id="GO:0000287">
    <property type="term" value="F:magnesium ion binding"/>
    <property type="evidence" value="ECO:0007669"/>
    <property type="project" value="UniProtKB-UniRule"/>
</dbReference>
<evidence type="ECO:0000256" key="3">
    <source>
        <dbReference type="ARBA" id="ARBA00022691"/>
    </source>
</evidence>
<feature type="binding site" evidence="4">
    <location>
        <position position="133"/>
    </location>
    <ligand>
        <name>Mg(2+)</name>
        <dbReference type="ChEBI" id="CHEBI:18420"/>
    </ligand>
</feature>
<evidence type="ECO:0000256" key="4">
    <source>
        <dbReference type="HAMAP-Rule" id="MF_02217"/>
    </source>
</evidence>
<keyword evidence="6" id="KW-1185">Reference proteome</keyword>
<keyword evidence="2 4" id="KW-0808">Transferase</keyword>
<evidence type="ECO:0000256" key="2">
    <source>
        <dbReference type="ARBA" id="ARBA00022679"/>
    </source>
</evidence>
<keyword evidence="1 4" id="KW-0489">Methyltransferase</keyword>
<accession>A0A1U7M9B9</accession>
<evidence type="ECO:0000313" key="5">
    <source>
        <dbReference type="EMBL" id="OLS03912.1"/>
    </source>
</evidence>
<gene>
    <name evidence="4" type="primary">trmR</name>
    <name evidence="5" type="ORF">TICRE_00390</name>
</gene>
<comment type="caution">
    <text evidence="5">The sequence shown here is derived from an EMBL/GenBank/DDBJ whole genome shotgun (WGS) entry which is preliminary data.</text>
</comment>
<dbReference type="AlphaFoldDB" id="A0A1U7M9B9"/>
<proteinExistence type="inferred from homology"/>
<dbReference type="InterPro" id="IPR043675">
    <property type="entry name" value="TrmR_methyltr"/>
</dbReference>
<sequence>MSNINNDYIEEYIRGLLPEKKNSFKEMEMYAQENHIPIIEPEVAQFLTVQLKSLKPNSILEIGTAIGYSALVFAKALDGNCTITTIERRVDMIELALKNITDSDYRKNIKILQGEAEEILPKLKEKYDLIFIDAAKGQYLEFFNEALKLLNSNGMIISDNVLFRGMVATDDLVIRRKKTIVKRLRGFLKYINEIEGYSSCVIPIGDGIALTYKEM</sequence>
<dbReference type="PROSITE" id="PS51682">
    <property type="entry name" value="SAM_OMT_I"/>
    <property type="match status" value="1"/>
</dbReference>
<feature type="binding site" evidence="4">
    <location>
        <position position="133"/>
    </location>
    <ligand>
        <name>S-adenosyl-L-methionine</name>
        <dbReference type="ChEBI" id="CHEBI:59789"/>
    </ligand>
</feature>
<feature type="binding site" evidence="4">
    <location>
        <position position="159"/>
    </location>
    <ligand>
        <name>Mg(2+)</name>
        <dbReference type="ChEBI" id="CHEBI:18420"/>
    </ligand>
</feature>
<protein>
    <recommendedName>
        <fullName evidence="4">tRNA 5-hydroxyuridine methyltransferase</fullName>
        <ecNumber evidence="4">2.1.1.-</ecNumber>
    </recommendedName>
    <alternativeName>
        <fullName evidence="4">ho5U methyltransferase</fullName>
    </alternativeName>
</protein>
<feature type="binding site" evidence="4">
    <location>
        <position position="69"/>
    </location>
    <ligand>
        <name>S-adenosyl-L-methionine</name>
        <dbReference type="ChEBI" id="CHEBI:59789"/>
    </ligand>
</feature>
<feature type="binding site" evidence="4">
    <location>
        <position position="160"/>
    </location>
    <ligand>
        <name>Mg(2+)</name>
        <dbReference type="ChEBI" id="CHEBI:18420"/>
    </ligand>
</feature>
<keyword evidence="3 4" id="KW-0949">S-adenosyl-L-methionine</keyword>
<dbReference type="Proteomes" id="UP000186112">
    <property type="component" value="Unassembled WGS sequence"/>
</dbReference>
<dbReference type="CDD" id="cd02440">
    <property type="entry name" value="AdoMet_MTases"/>
    <property type="match status" value="1"/>
</dbReference>
<feature type="binding site" evidence="4">
    <location>
        <begin position="115"/>
        <end position="116"/>
    </location>
    <ligand>
        <name>S-adenosyl-L-methionine</name>
        <dbReference type="ChEBI" id="CHEBI:59789"/>
    </ligand>
</feature>
<dbReference type="SUPFAM" id="SSF53335">
    <property type="entry name" value="S-adenosyl-L-methionine-dependent methyltransferases"/>
    <property type="match status" value="1"/>
</dbReference>
<dbReference type="HAMAP" id="MF_02217">
    <property type="entry name" value="TrmR_methyltr"/>
    <property type="match status" value="1"/>
</dbReference>
<dbReference type="Gene3D" id="3.40.50.150">
    <property type="entry name" value="Vaccinia Virus protein VP39"/>
    <property type="match status" value="1"/>
</dbReference>
<dbReference type="EC" id="2.1.1.-" evidence="4"/>
<evidence type="ECO:0000313" key="6">
    <source>
        <dbReference type="Proteomes" id="UP000186112"/>
    </source>
</evidence>
<dbReference type="InterPro" id="IPR050362">
    <property type="entry name" value="Cation-dep_OMT"/>
</dbReference>
<comment type="similarity">
    <text evidence="4">Belongs to the class I-like SAM-binding methyltransferase superfamily. Cation-dependent O-methyltransferase family.</text>
</comment>
<dbReference type="EMBL" id="LTDM01000001">
    <property type="protein sequence ID" value="OLS03912.1"/>
    <property type="molecule type" value="Genomic_DNA"/>
</dbReference>
<comment type="subunit">
    <text evidence="4">Homodimer.</text>
</comment>
<feature type="binding site" evidence="4">
    <location>
        <position position="87"/>
    </location>
    <ligand>
        <name>S-adenosyl-L-methionine</name>
        <dbReference type="ChEBI" id="CHEBI:59789"/>
    </ligand>
</feature>
<dbReference type="GO" id="GO:0008171">
    <property type="term" value="F:O-methyltransferase activity"/>
    <property type="evidence" value="ECO:0007669"/>
    <property type="project" value="InterPro"/>
</dbReference>
<reference evidence="5 6" key="1">
    <citation type="submission" date="2016-02" db="EMBL/GenBank/DDBJ databases">
        <title>Genome sequence of Tissierella creatinophila DSM 6911.</title>
        <authorList>
            <person name="Poehlein A."/>
            <person name="Daniel R."/>
        </authorList>
    </citation>
    <scope>NUCLEOTIDE SEQUENCE [LARGE SCALE GENOMIC DNA]</scope>
    <source>
        <strain evidence="5 6">DSM 6911</strain>
    </source>
</reference>
<comment type="function">
    <text evidence="4">Catalyzes the methylation of 5-hydroxyuridine (ho5U) to form 5-methoxyuridine (mo5U) at position 34 in tRNAs.</text>
</comment>
<dbReference type="GO" id="GO:0008757">
    <property type="term" value="F:S-adenosylmethionine-dependent methyltransferase activity"/>
    <property type="evidence" value="ECO:0007669"/>
    <property type="project" value="TreeGrafter"/>
</dbReference>
<dbReference type="PANTHER" id="PTHR10509">
    <property type="entry name" value="O-METHYLTRANSFERASE-RELATED"/>
    <property type="match status" value="1"/>
</dbReference>
<organism evidence="5 6">
    <name type="scientific">Tissierella creatinophila DSM 6911</name>
    <dbReference type="NCBI Taxonomy" id="1123403"/>
    <lineage>
        <taxon>Bacteria</taxon>
        <taxon>Bacillati</taxon>
        <taxon>Bacillota</taxon>
        <taxon>Tissierellia</taxon>
        <taxon>Tissierellales</taxon>
        <taxon>Tissierellaceae</taxon>
        <taxon>Tissierella</taxon>
    </lineage>
</organism>
<dbReference type="GO" id="GO:0016300">
    <property type="term" value="F:tRNA (uridine) methyltransferase activity"/>
    <property type="evidence" value="ECO:0007669"/>
    <property type="project" value="UniProtKB-UniRule"/>
</dbReference>
<comment type="catalytic activity">
    <reaction evidence="4">
        <text>5-hydroxyuridine(34) in tRNA + S-adenosyl-L-methionine = 5-methoxyuridine(34) in tRNA + S-adenosyl-L-homocysteine + H(+)</text>
        <dbReference type="Rhea" id="RHEA:60524"/>
        <dbReference type="Rhea" id="RHEA-COMP:13381"/>
        <dbReference type="Rhea" id="RHEA-COMP:15591"/>
        <dbReference type="ChEBI" id="CHEBI:15378"/>
        <dbReference type="ChEBI" id="CHEBI:57856"/>
        <dbReference type="ChEBI" id="CHEBI:59789"/>
        <dbReference type="ChEBI" id="CHEBI:136877"/>
        <dbReference type="ChEBI" id="CHEBI:143860"/>
    </reaction>
</comment>
<dbReference type="PANTHER" id="PTHR10509:SF14">
    <property type="entry name" value="CAFFEOYL-COA O-METHYLTRANSFERASE 3-RELATED"/>
    <property type="match status" value="1"/>
</dbReference>
<keyword evidence="4" id="KW-0479">Metal-binding</keyword>
<dbReference type="GO" id="GO:0030488">
    <property type="term" value="P:tRNA methylation"/>
    <property type="evidence" value="ECO:0007669"/>
    <property type="project" value="UniProtKB-UniRule"/>
</dbReference>
<dbReference type="InterPro" id="IPR002935">
    <property type="entry name" value="SAM_O-MeTrfase"/>
</dbReference>
<keyword evidence="4" id="KW-0460">Magnesium</keyword>
<dbReference type="InterPro" id="IPR029063">
    <property type="entry name" value="SAM-dependent_MTases_sf"/>
</dbReference>
<name>A0A1U7M9B9_TISCR</name>
<dbReference type="RefSeq" id="WP_075724017.1">
    <property type="nucleotide sequence ID" value="NZ_LTDM01000001.1"/>
</dbReference>
<dbReference type="Pfam" id="PF01596">
    <property type="entry name" value="Methyltransf_3"/>
    <property type="match status" value="1"/>
</dbReference>